<dbReference type="PANTHER" id="PTHR24253">
    <property type="entry name" value="TRANSMEMBRANE PROTEASE SERINE"/>
    <property type="match status" value="1"/>
</dbReference>
<dbReference type="AlphaFoldDB" id="A0A4Z2GM17"/>
<keyword evidence="11" id="KW-1185">Reference proteome</keyword>
<dbReference type="PROSITE" id="PS00134">
    <property type="entry name" value="TRYPSIN_HIS"/>
    <property type="match status" value="1"/>
</dbReference>
<dbReference type="InterPro" id="IPR001254">
    <property type="entry name" value="Trypsin_dom"/>
</dbReference>
<keyword evidence="2 8" id="KW-0732">Signal</keyword>
<evidence type="ECO:0000313" key="11">
    <source>
        <dbReference type="Proteomes" id="UP000314294"/>
    </source>
</evidence>
<evidence type="ECO:0000313" key="10">
    <source>
        <dbReference type="EMBL" id="TNN54270.1"/>
    </source>
</evidence>
<dbReference type="InterPro" id="IPR001314">
    <property type="entry name" value="Peptidase_S1A"/>
</dbReference>
<dbReference type="CDD" id="cd00190">
    <property type="entry name" value="Tryp_SPc"/>
    <property type="match status" value="1"/>
</dbReference>
<comment type="caution">
    <text evidence="10">The sequence shown here is derived from an EMBL/GenBank/DDBJ whole genome shotgun (WGS) entry which is preliminary data.</text>
</comment>
<feature type="domain" description="Peptidase S1" evidence="9">
    <location>
        <begin position="35"/>
        <end position="261"/>
    </location>
</feature>
<dbReference type="GO" id="GO:0004252">
    <property type="term" value="F:serine-type endopeptidase activity"/>
    <property type="evidence" value="ECO:0007669"/>
    <property type="project" value="InterPro"/>
</dbReference>
<feature type="signal peptide" evidence="8">
    <location>
        <begin position="1"/>
        <end position="22"/>
    </location>
</feature>
<dbReference type="PRINTS" id="PR00722">
    <property type="entry name" value="CHYMOTRYPSIN"/>
</dbReference>
<gene>
    <name evidence="10" type="primary">Prss8</name>
    <name evidence="10" type="ORF">EYF80_035498</name>
</gene>
<dbReference type="InterPro" id="IPR018114">
    <property type="entry name" value="TRYPSIN_HIS"/>
</dbReference>
<dbReference type="SMART" id="SM00020">
    <property type="entry name" value="Tryp_SPc"/>
    <property type="match status" value="1"/>
</dbReference>
<reference evidence="10 11" key="1">
    <citation type="submission" date="2019-03" db="EMBL/GenBank/DDBJ databases">
        <title>First draft genome of Liparis tanakae, snailfish: a comprehensive survey of snailfish specific genes.</title>
        <authorList>
            <person name="Kim W."/>
            <person name="Song I."/>
            <person name="Jeong J.-H."/>
            <person name="Kim D."/>
            <person name="Kim S."/>
            <person name="Ryu S."/>
            <person name="Song J.Y."/>
            <person name="Lee S.K."/>
        </authorList>
    </citation>
    <scope>NUCLEOTIDE SEQUENCE [LARGE SCALE GENOMIC DNA]</scope>
    <source>
        <tissue evidence="10">Muscle</tissue>
    </source>
</reference>
<dbReference type="PROSITE" id="PS50240">
    <property type="entry name" value="TRYPSIN_DOM"/>
    <property type="match status" value="1"/>
</dbReference>
<dbReference type="InterPro" id="IPR009003">
    <property type="entry name" value="Peptidase_S1_PA"/>
</dbReference>
<protein>
    <submittedName>
        <fullName evidence="10">Prostasin</fullName>
    </submittedName>
</protein>
<dbReference type="InterPro" id="IPR043504">
    <property type="entry name" value="Peptidase_S1_PA_chymotrypsin"/>
</dbReference>
<evidence type="ECO:0000256" key="4">
    <source>
        <dbReference type="ARBA" id="ARBA00022825"/>
    </source>
</evidence>
<dbReference type="FunFam" id="2.40.10.10:FF:000024">
    <property type="entry name" value="Serine protease 53"/>
    <property type="match status" value="1"/>
</dbReference>
<keyword evidence="5" id="KW-1015">Disulfide bond</keyword>
<accession>A0A4Z2GM17</accession>
<feature type="chain" id="PRO_5021460845" evidence="8">
    <location>
        <begin position="23"/>
        <end position="293"/>
    </location>
</feature>
<keyword evidence="4 7" id="KW-0720">Serine protease</keyword>
<evidence type="ECO:0000256" key="5">
    <source>
        <dbReference type="ARBA" id="ARBA00023157"/>
    </source>
</evidence>
<evidence type="ECO:0000256" key="2">
    <source>
        <dbReference type="ARBA" id="ARBA00022729"/>
    </source>
</evidence>
<dbReference type="PROSITE" id="PS00135">
    <property type="entry name" value="TRYPSIN_SER"/>
    <property type="match status" value="1"/>
</dbReference>
<dbReference type="EMBL" id="SRLO01000489">
    <property type="protein sequence ID" value="TNN54270.1"/>
    <property type="molecule type" value="Genomic_DNA"/>
</dbReference>
<dbReference type="Pfam" id="PF00089">
    <property type="entry name" value="Trypsin"/>
    <property type="match status" value="1"/>
</dbReference>
<evidence type="ECO:0000256" key="6">
    <source>
        <dbReference type="ARBA" id="ARBA00023180"/>
    </source>
</evidence>
<dbReference type="InterPro" id="IPR033116">
    <property type="entry name" value="TRYPSIN_SER"/>
</dbReference>
<evidence type="ECO:0000259" key="9">
    <source>
        <dbReference type="PROSITE" id="PS50240"/>
    </source>
</evidence>
<organism evidence="10 11">
    <name type="scientific">Liparis tanakae</name>
    <name type="common">Tanaka's snailfish</name>
    <dbReference type="NCBI Taxonomy" id="230148"/>
    <lineage>
        <taxon>Eukaryota</taxon>
        <taxon>Metazoa</taxon>
        <taxon>Chordata</taxon>
        <taxon>Craniata</taxon>
        <taxon>Vertebrata</taxon>
        <taxon>Euteleostomi</taxon>
        <taxon>Actinopterygii</taxon>
        <taxon>Neopterygii</taxon>
        <taxon>Teleostei</taxon>
        <taxon>Neoteleostei</taxon>
        <taxon>Acanthomorphata</taxon>
        <taxon>Eupercaria</taxon>
        <taxon>Perciformes</taxon>
        <taxon>Cottioidei</taxon>
        <taxon>Cottales</taxon>
        <taxon>Liparidae</taxon>
        <taxon>Liparis</taxon>
    </lineage>
</organism>
<evidence type="ECO:0000256" key="3">
    <source>
        <dbReference type="ARBA" id="ARBA00022801"/>
    </source>
</evidence>
<dbReference type="SUPFAM" id="SSF50494">
    <property type="entry name" value="Trypsin-like serine proteases"/>
    <property type="match status" value="1"/>
</dbReference>
<dbReference type="GO" id="GO:0006508">
    <property type="term" value="P:proteolysis"/>
    <property type="evidence" value="ECO:0007669"/>
    <property type="project" value="UniProtKB-KW"/>
</dbReference>
<dbReference type="PANTHER" id="PTHR24253:SF144">
    <property type="entry name" value="CHYMOTRYPSIN-LIKE PROTEASE CTRL-1-RELATED"/>
    <property type="match status" value="1"/>
</dbReference>
<keyword evidence="1 7" id="KW-0645">Protease</keyword>
<evidence type="ECO:0000256" key="1">
    <source>
        <dbReference type="ARBA" id="ARBA00022670"/>
    </source>
</evidence>
<sequence length="293" mass="31547">MSPRFLLHAVCWCVTGMLASNAQECGRPTILENRIVGGEDATQGAWPWQVDIQNWVLSAAHCFPNPYDVSSYTIYAGRQWMHSYNMFESSHFVSRVVIPSSYSDPESGSDVALVRLSSPVSWSDYVRPVCLPASGTLFPGGLQCHVTGWGNVRNGVPLQGYGTLQQVMVPIISSSTCREMYLTNPSKQVDILSDMICAGYQAGGKDSCQGDSGGPLVCQMANETWVQAGVVSFGEGCAAANHPGVYARLTSFSSFLRDTAPEVRLYGGAHREGGGRAAAWAGCLAALLLLLHR</sequence>
<name>A0A4Z2GM17_9TELE</name>
<evidence type="ECO:0000256" key="7">
    <source>
        <dbReference type="RuleBase" id="RU363034"/>
    </source>
</evidence>
<keyword evidence="3 7" id="KW-0378">Hydrolase</keyword>
<evidence type="ECO:0000256" key="8">
    <source>
        <dbReference type="SAM" id="SignalP"/>
    </source>
</evidence>
<dbReference type="OrthoDB" id="546450at2759"/>
<dbReference type="Proteomes" id="UP000314294">
    <property type="component" value="Unassembled WGS sequence"/>
</dbReference>
<dbReference type="Gene3D" id="2.40.10.10">
    <property type="entry name" value="Trypsin-like serine proteases"/>
    <property type="match status" value="1"/>
</dbReference>
<keyword evidence="6" id="KW-0325">Glycoprotein</keyword>
<proteinExistence type="predicted"/>